<dbReference type="GO" id="GO:0005737">
    <property type="term" value="C:cytoplasm"/>
    <property type="evidence" value="ECO:0007669"/>
    <property type="project" value="TreeGrafter"/>
</dbReference>
<dbReference type="Pfam" id="PF01807">
    <property type="entry name" value="Zn_ribbon_DnaG"/>
    <property type="match status" value="1"/>
</dbReference>
<dbReference type="Pfam" id="PF13155">
    <property type="entry name" value="Toprim_2"/>
    <property type="match status" value="1"/>
</dbReference>
<evidence type="ECO:0000256" key="4">
    <source>
        <dbReference type="ARBA" id="ARBA00022695"/>
    </source>
</evidence>
<evidence type="ECO:0000256" key="15">
    <source>
        <dbReference type="SAM" id="Coils"/>
    </source>
</evidence>
<dbReference type="Gene3D" id="3.90.980.10">
    <property type="entry name" value="DNA primase, catalytic core, N-terminal domain"/>
    <property type="match status" value="1"/>
</dbReference>
<evidence type="ECO:0000256" key="7">
    <source>
        <dbReference type="ARBA" id="ARBA00022771"/>
    </source>
</evidence>
<comment type="catalytic activity">
    <reaction evidence="12">
        <text>ssDNA + n NTP = ssDNA/pppN(pN)n-1 hybrid + (n-1) diphosphate.</text>
        <dbReference type="EC" id="2.7.7.101"/>
    </reaction>
</comment>
<dbReference type="PROSITE" id="PS50880">
    <property type="entry name" value="TOPRIM"/>
    <property type="match status" value="1"/>
</dbReference>
<dbReference type="Proteomes" id="UP000283896">
    <property type="component" value="Unassembled WGS sequence"/>
</dbReference>
<dbReference type="InterPro" id="IPR050219">
    <property type="entry name" value="DnaG_primase"/>
</dbReference>
<comment type="caution">
    <text evidence="17">The sequence shown here is derived from an EMBL/GenBank/DDBJ whole genome shotgun (WGS) entry which is preliminary data.</text>
</comment>
<dbReference type="SUPFAM" id="SSF57783">
    <property type="entry name" value="Zinc beta-ribbon"/>
    <property type="match status" value="1"/>
</dbReference>
<dbReference type="NCBIfam" id="TIGR01391">
    <property type="entry name" value="dnaG"/>
    <property type="match status" value="1"/>
</dbReference>
<evidence type="ECO:0000313" key="18">
    <source>
        <dbReference type="Proteomes" id="UP000283896"/>
    </source>
</evidence>
<evidence type="ECO:0000256" key="13">
    <source>
        <dbReference type="PIRNR" id="PIRNR002811"/>
    </source>
</evidence>
<evidence type="ECO:0000256" key="3">
    <source>
        <dbReference type="ARBA" id="ARBA00022679"/>
    </source>
</evidence>
<dbReference type="InterPro" id="IPR034151">
    <property type="entry name" value="TOPRIM_DnaG_bac"/>
</dbReference>
<evidence type="ECO:0000256" key="9">
    <source>
        <dbReference type="ARBA" id="ARBA00022842"/>
    </source>
</evidence>
<dbReference type="Gene3D" id="3.40.1360.10">
    <property type="match status" value="1"/>
</dbReference>
<feature type="domain" description="Toprim" evidence="16">
    <location>
        <begin position="248"/>
        <end position="329"/>
    </location>
</feature>
<dbReference type="Pfam" id="PF08275">
    <property type="entry name" value="DNAG_N"/>
    <property type="match status" value="1"/>
</dbReference>
<dbReference type="InterPro" id="IPR037068">
    <property type="entry name" value="DNA_primase_core_N_sf"/>
</dbReference>
<dbReference type="GO" id="GO:0000428">
    <property type="term" value="C:DNA-directed RNA polymerase complex"/>
    <property type="evidence" value="ECO:0007669"/>
    <property type="project" value="UniProtKB-KW"/>
</dbReference>
<keyword evidence="5 12" id="KW-0235">DNA replication</keyword>
<evidence type="ECO:0000313" key="17">
    <source>
        <dbReference type="EMBL" id="RMI87808.1"/>
    </source>
</evidence>
<comment type="function">
    <text evidence="12 13">RNA polymerase that catalyzes the synthesis of short RNA molecules used as primers for DNA polymerase during DNA replication.</text>
</comment>
<name>A0A421NUV6_9MOLU</name>
<keyword evidence="7 12" id="KW-0863">Zinc-finger</keyword>
<dbReference type="RefSeq" id="WP_122225602.1">
    <property type="nucleotide sequence ID" value="NZ_MPBG01000009.1"/>
</dbReference>
<evidence type="ECO:0000256" key="8">
    <source>
        <dbReference type="ARBA" id="ARBA00022833"/>
    </source>
</evidence>
<organism evidence="17 18">
    <name type="scientific">Candidatus Phytoplasma solani</name>
    <dbReference type="NCBI Taxonomy" id="69896"/>
    <lineage>
        <taxon>Bacteria</taxon>
        <taxon>Bacillati</taxon>
        <taxon>Mycoplasmatota</taxon>
        <taxon>Mollicutes</taxon>
        <taxon>Acholeplasmatales</taxon>
        <taxon>Acholeplasmataceae</taxon>
        <taxon>Candidatus Phytoplasma</taxon>
        <taxon>16SrXII (Stolbur group)</taxon>
    </lineage>
</organism>
<proteinExistence type="inferred from homology"/>
<dbReference type="GO" id="GO:1990077">
    <property type="term" value="C:primosome complex"/>
    <property type="evidence" value="ECO:0007669"/>
    <property type="project" value="UniProtKB-KW"/>
</dbReference>
<comment type="similarity">
    <text evidence="12 13">Belongs to the DnaG primase family.</text>
</comment>
<evidence type="ECO:0000256" key="6">
    <source>
        <dbReference type="ARBA" id="ARBA00022723"/>
    </source>
</evidence>
<dbReference type="PANTHER" id="PTHR30313:SF2">
    <property type="entry name" value="DNA PRIMASE"/>
    <property type="match status" value="1"/>
</dbReference>
<keyword evidence="11 12" id="KW-0804">Transcription</keyword>
<dbReference type="OrthoDB" id="9803773at2"/>
<protein>
    <recommendedName>
        <fullName evidence="12 13">DNA primase</fullName>
        <ecNumber evidence="12">2.7.7.101</ecNumber>
    </recommendedName>
</protein>
<reference evidence="18" key="1">
    <citation type="submission" date="2016-11" db="EMBL/GenBank/DDBJ databases">
        <title>Genome sequence of Candidatus Phytoplasma solani strain SA-1.</title>
        <authorList>
            <person name="Haryono M."/>
            <person name="Samarzija I."/>
            <person name="Seruga Music M."/>
            <person name="Hogenhout S."/>
            <person name="Kuo C.-H."/>
        </authorList>
    </citation>
    <scope>NUCLEOTIDE SEQUENCE [LARGE SCALE GENOMIC DNA]</scope>
    <source>
        <strain evidence="18">SA-1</strain>
    </source>
</reference>
<dbReference type="InterPro" id="IPR002694">
    <property type="entry name" value="Znf_CHC2"/>
</dbReference>
<dbReference type="InterPro" id="IPR006295">
    <property type="entry name" value="DNA_primase_DnaG"/>
</dbReference>
<dbReference type="STRING" id="69896.S284_01970"/>
<dbReference type="GO" id="GO:0003899">
    <property type="term" value="F:DNA-directed RNA polymerase activity"/>
    <property type="evidence" value="ECO:0007669"/>
    <property type="project" value="UniProtKB-UniRule"/>
</dbReference>
<comment type="subunit">
    <text evidence="12">Monomer. Interacts with DnaB.</text>
</comment>
<dbReference type="InterPro" id="IPR036977">
    <property type="entry name" value="DNA_primase_Znf_CHC2"/>
</dbReference>
<dbReference type="CDD" id="cd03364">
    <property type="entry name" value="TOPRIM_DnaG_primases"/>
    <property type="match status" value="1"/>
</dbReference>
<dbReference type="SMART" id="SM00493">
    <property type="entry name" value="TOPRIM"/>
    <property type="match status" value="1"/>
</dbReference>
<dbReference type="PIRSF" id="PIRSF002811">
    <property type="entry name" value="DnaG"/>
    <property type="match status" value="1"/>
</dbReference>
<keyword evidence="1 12" id="KW-0240">DNA-directed RNA polymerase</keyword>
<gene>
    <name evidence="12 17" type="primary">dnaG</name>
    <name evidence="17" type="ORF">PSSA1_v1c5770</name>
</gene>
<dbReference type="SMART" id="SM00400">
    <property type="entry name" value="ZnF_CHCC"/>
    <property type="match status" value="1"/>
</dbReference>
<keyword evidence="3 12" id="KW-0808">Transferase</keyword>
<evidence type="ECO:0000256" key="5">
    <source>
        <dbReference type="ARBA" id="ARBA00022705"/>
    </source>
</evidence>
<feature type="zinc finger region" description="CHC2-type" evidence="12 14">
    <location>
        <begin position="36"/>
        <end position="60"/>
    </location>
</feature>
<evidence type="ECO:0000256" key="2">
    <source>
        <dbReference type="ARBA" id="ARBA00022515"/>
    </source>
</evidence>
<comment type="domain">
    <text evidence="12">Contains an N-terminal zinc-binding domain, a central core domain that contains the primase activity, and a C-terminal DnaB-binding domain.</text>
</comment>
<keyword evidence="2 12" id="KW-0639">Primosome</keyword>
<dbReference type="InterPro" id="IPR006171">
    <property type="entry name" value="TOPRIM_dom"/>
</dbReference>
<evidence type="ECO:0000256" key="10">
    <source>
        <dbReference type="ARBA" id="ARBA00023125"/>
    </source>
</evidence>
<dbReference type="SUPFAM" id="SSF56731">
    <property type="entry name" value="DNA primase core"/>
    <property type="match status" value="1"/>
</dbReference>
<dbReference type="GO" id="GO:0006269">
    <property type="term" value="P:DNA replication, synthesis of primer"/>
    <property type="evidence" value="ECO:0007669"/>
    <property type="project" value="UniProtKB-UniRule"/>
</dbReference>
<keyword evidence="18" id="KW-1185">Reference proteome</keyword>
<keyword evidence="10 12" id="KW-0238">DNA-binding</keyword>
<evidence type="ECO:0000256" key="12">
    <source>
        <dbReference type="HAMAP-Rule" id="MF_00974"/>
    </source>
</evidence>
<dbReference type="InterPro" id="IPR030846">
    <property type="entry name" value="DnaG_bac"/>
</dbReference>
<feature type="coiled-coil region" evidence="15">
    <location>
        <begin position="522"/>
        <end position="581"/>
    </location>
</feature>
<dbReference type="HAMAP" id="MF_00974">
    <property type="entry name" value="DNA_primase_DnaG"/>
    <property type="match status" value="1"/>
</dbReference>
<dbReference type="AlphaFoldDB" id="A0A421NUV6"/>
<dbReference type="EC" id="2.7.7.101" evidence="12"/>
<keyword evidence="6 12" id="KW-0479">Metal-binding</keyword>
<evidence type="ECO:0000256" key="14">
    <source>
        <dbReference type="PIRSR" id="PIRSR002811-1"/>
    </source>
</evidence>
<evidence type="ECO:0000259" key="16">
    <source>
        <dbReference type="PROSITE" id="PS50880"/>
    </source>
</evidence>
<dbReference type="GO" id="GO:0003677">
    <property type="term" value="F:DNA binding"/>
    <property type="evidence" value="ECO:0007669"/>
    <property type="project" value="UniProtKB-KW"/>
</dbReference>
<keyword evidence="8 12" id="KW-0862">Zinc</keyword>
<dbReference type="FunFam" id="3.90.580.10:FF:000001">
    <property type="entry name" value="DNA primase"/>
    <property type="match status" value="1"/>
</dbReference>
<evidence type="ECO:0000256" key="11">
    <source>
        <dbReference type="ARBA" id="ARBA00023163"/>
    </source>
</evidence>
<keyword evidence="4 12" id="KW-0548">Nucleotidyltransferase</keyword>
<keyword evidence="15" id="KW-0175">Coiled coil</keyword>
<dbReference type="GO" id="GO:0008270">
    <property type="term" value="F:zinc ion binding"/>
    <property type="evidence" value="ECO:0007669"/>
    <property type="project" value="UniProtKB-UniRule"/>
</dbReference>
<comment type="cofactor">
    <cofactor evidence="12 13 14">
        <name>Zn(2+)</name>
        <dbReference type="ChEBI" id="CHEBI:29105"/>
    </cofactor>
    <text evidence="12 13 14">Binds 1 zinc ion per monomer.</text>
</comment>
<keyword evidence="9" id="KW-0460">Magnesium</keyword>
<dbReference type="Gene3D" id="3.90.580.10">
    <property type="entry name" value="Zinc finger, CHC2-type domain"/>
    <property type="match status" value="1"/>
</dbReference>
<dbReference type="InterPro" id="IPR013264">
    <property type="entry name" value="DNAG_N"/>
</dbReference>
<dbReference type="PANTHER" id="PTHR30313">
    <property type="entry name" value="DNA PRIMASE"/>
    <property type="match status" value="1"/>
</dbReference>
<evidence type="ECO:0000256" key="1">
    <source>
        <dbReference type="ARBA" id="ARBA00022478"/>
    </source>
</evidence>
<dbReference type="EMBL" id="MPBG01000009">
    <property type="protein sequence ID" value="RMI87808.1"/>
    <property type="molecule type" value="Genomic_DNA"/>
</dbReference>
<accession>A0A421NUV6</accession>
<sequence>MQKQLIKDVNKQTSIVELVQEFVQLKKSGKNYMGLCPFHEEKSPSFSVSPEKNIAVCMSCKKGGDPIFFYKSIKNISFNEALNQLAARLGLTSLLLTKSTHKYAHLHKIMQETQDFFCHQLKHNKQALEYLTKRGLDEATIAHFKLGYAPKFSLLSRFLTEETKFSYQDLKTLSLVNQNEETGKYYDFFQSRLIFPITSPHGQVIAFSSRSLGDQTPKYLNSPETVLFKKGEVLYQFFENQAEIKKKETIILHEGFFDVIASFQAGVKNVVATMGTNLTEKHITLLKKLTNQIVIAYDGDTAGKKAALEVGSTLHKHQMDVKILELPDKLDPDEYIQIQGASKYRQLLTNHIKAFLTLKIDLICQKLNFNNRKKIENELKALLQGADFASKMVYQEYLQTKYQLFINLTINETIASVPTPTQNHINYKKFDFETHVLIEFINNRSFFEKNYQTFDDASIYSDLAVIYFVAKIKEYYNKNPHLQAIPWSYFESKSHNEATNVLLSEIKNHHFFKNKTLLEQTFFEQELQMKKINKKIQELQEAIDRLKISLKPLIEFQKKEKKELAEKIINLQKQLKRIKQQRLDVINGKFNYLLMLEIENKI</sequence>